<evidence type="ECO:0000256" key="1">
    <source>
        <dbReference type="ARBA" id="ARBA00007448"/>
    </source>
</evidence>
<dbReference type="GO" id="GO:0005524">
    <property type="term" value="F:ATP binding"/>
    <property type="evidence" value="ECO:0007669"/>
    <property type="project" value="InterPro"/>
</dbReference>
<dbReference type="GO" id="GO:0016887">
    <property type="term" value="F:ATP hydrolysis activity"/>
    <property type="evidence" value="ECO:0007669"/>
    <property type="project" value="InterPro"/>
</dbReference>
<evidence type="ECO:0000259" key="2">
    <source>
        <dbReference type="SMART" id="SM00382"/>
    </source>
</evidence>
<keyword evidence="4" id="KW-1185">Reference proteome</keyword>
<dbReference type="PANTHER" id="PTHR23070">
    <property type="entry name" value="BCS1 AAA-TYPE ATPASE"/>
    <property type="match status" value="1"/>
</dbReference>
<evidence type="ECO:0000313" key="4">
    <source>
        <dbReference type="Proteomes" id="UP000254808"/>
    </source>
</evidence>
<protein>
    <submittedName>
        <fullName evidence="3">ATPase family associated with various cellular activities (AAA)</fullName>
    </submittedName>
</protein>
<organism evidence="3 4">
    <name type="scientific">Cyclonatronum proteinivorum</name>
    <dbReference type="NCBI Taxonomy" id="1457365"/>
    <lineage>
        <taxon>Bacteria</taxon>
        <taxon>Pseudomonadati</taxon>
        <taxon>Balneolota</taxon>
        <taxon>Balneolia</taxon>
        <taxon>Balneolales</taxon>
        <taxon>Cyclonatronaceae</taxon>
        <taxon>Cyclonatronum</taxon>
    </lineage>
</organism>
<dbReference type="SMART" id="SM00382">
    <property type="entry name" value="AAA"/>
    <property type="match status" value="1"/>
</dbReference>
<dbReference type="EMBL" id="CP027806">
    <property type="protein sequence ID" value="AXJ00135.1"/>
    <property type="molecule type" value="Genomic_DNA"/>
</dbReference>
<reference evidence="3 4" key="1">
    <citation type="submission" date="2018-03" db="EMBL/GenBank/DDBJ databases">
        <title>Phenotypic and genomic properties of Cyclonatronum proteinivorum gen. nov., sp. nov., a haloalkaliphilic bacteroidete from soda lakes possessing Na+-translocating rhodopsin.</title>
        <authorList>
            <person name="Toshchakov S.V."/>
            <person name="Korzhenkov A."/>
            <person name="Samarov N.I."/>
            <person name="Kublanov I.V."/>
            <person name="Muntyan M.S."/>
            <person name="Sorokin D.Y."/>
        </authorList>
    </citation>
    <scope>NUCLEOTIDE SEQUENCE [LARGE SCALE GENOMIC DNA]</scope>
    <source>
        <strain evidence="3 4">Omega</strain>
    </source>
</reference>
<dbReference type="KEGG" id="cprv:CYPRO_0858"/>
<dbReference type="Proteomes" id="UP000254808">
    <property type="component" value="Chromosome"/>
</dbReference>
<dbReference type="RefSeq" id="WP_114983432.1">
    <property type="nucleotide sequence ID" value="NZ_CP027806.1"/>
</dbReference>
<evidence type="ECO:0000313" key="3">
    <source>
        <dbReference type="EMBL" id="AXJ00135.1"/>
    </source>
</evidence>
<dbReference type="OrthoDB" id="9808317at2"/>
<dbReference type="Gene3D" id="3.40.50.300">
    <property type="entry name" value="P-loop containing nucleotide triphosphate hydrolases"/>
    <property type="match status" value="1"/>
</dbReference>
<feature type="domain" description="AAA+ ATPase" evidence="2">
    <location>
        <begin position="195"/>
        <end position="322"/>
    </location>
</feature>
<dbReference type="InterPro" id="IPR027417">
    <property type="entry name" value="P-loop_NTPase"/>
</dbReference>
<dbReference type="SUPFAM" id="SSF52540">
    <property type="entry name" value="P-loop containing nucleoside triphosphate hydrolases"/>
    <property type="match status" value="1"/>
</dbReference>
<dbReference type="InterPro" id="IPR003593">
    <property type="entry name" value="AAA+_ATPase"/>
</dbReference>
<gene>
    <name evidence="3" type="ORF">CYPRO_0858</name>
</gene>
<sequence length="399" mass="46086">MSANTISNPSVPNTIDRMPQHIARYYIDYGSHIAFPKELAYSEFPAGLYLPDRSDEGNFVLTRIDPFRRQALLEMHRNNRIRDEAEQDAQAAGNAEFDSFIEQIELEDLAFMEEMERITQQSSRTPANPVHSRMSDKHSVTATALSSLNRLERGDYLSEGYFPLEKYNPGLKRVSEAISEFLQNRRIFVENRLGYRRSVLLFGEPGTGKSRFIDNLCKQLIQMHKAVVIRIDSRFQLELVVDKGLVLLETHLADRLKIFIIEELAEMSSYRGNSSLLNFLDNAILRNNVIYLMTTNNPDRVPKNLTDRPSRIDVLEEAGRENLPGFQEAWYKHVTGQELPESEKHHAWYSAKMTPAYLKELFLLSRMKGIQPHEAYGYLEHRIKLVKNNFAEKRELGFG</sequence>
<dbReference type="Pfam" id="PF00004">
    <property type="entry name" value="AAA"/>
    <property type="match status" value="1"/>
</dbReference>
<comment type="similarity">
    <text evidence="1">Belongs to the AAA ATPase family. BCS1 subfamily.</text>
</comment>
<dbReference type="AlphaFoldDB" id="A0A345UI33"/>
<proteinExistence type="inferred from homology"/>
<dbReference type="InterPro" id="IPR003959">
    <property type="entry name" value="ATPase_AAA_core"/>
</dbReference>
<accession>A0A345UI33</accession>
<dbReference type="InterPro" id="IPR050747">
    <property type="entry name" value="Mitochondrial_chaperone_BCS1"/>
</dbReference>
<name>A0A345UI33_9BACT</name>